<evidence type="ECO:0000256" key="5">
    <source>
        <dbReference type="ARBA" id="ARBA00022679"/>
    </source>
</evidence>
<comment type="function">
    <text evidence="10">Confers DNA tethering and processivity to DNA polymerases and other proteins. Acts as a clamp, forming a ring around DNA (a reaction catalyzed by the clamp-loading complex) which diffuses in an ATP-independent manner freely and bidirectionally along dsDNA. Initially characterized for its ability to contact the catalytic subunit of DNA polymerase III (Pol III), a complex, multichain enzyme responsible for most of the replicative synthesis in bacteria; Pol III exhibits 3'-5' exonuclease proofreading activity. The beta chain is required for initiation of replication as well as for processivity of DNA replication.</text>
</comment>
<dbReference type="SMART" id="SM00480">
    <property type="entry name" value="POL3Bc"/>
    <property type="match status" value="1"/>
</dbReference>
<dbReference type="CDD" id="cd00140">
    <property type="entry name" value="beta_clamp"/>
    <property type="match status" value="1"/>
</dbReference>
<evidence type="ECO:0000256" key="4">
    <source>
        <dbReference type="ARBA" id="ARBA00022490"/>
    </source>
</evidence>
<evidence type="ECO:0000256" key="3">
    <source>
        <dbReference type="ARBA" id="ARBA00021035"/>
    </source>
</evidence>
<evidence type="ECO:0000256" key="8">
    <source>
        <dbReference type="ARBA" id="ARBA00022932"/>
    </source>
</evidence>
<dbReference type="InterPro" id="IPR022637">
    <property type="entry name" value="DNA_polIII_beta_cen"/>
</dbReference>
<proteinExistence type="inferred from homology"/>
<dbReference type="PANTHER" id="PTHR30478:SF0">
    <property type="entry name" value="BETA SLIDING CLAMP"/>
    <property type="match status" value="1"/>
</dbReference>
<organism evidence="14 15">
    <name type="scientific">Ornithinibacillus salinisoli</name>
    <dbReference type="NCBI Taxonomy" id="1848459"/>
    <lineage>
        <taxon>Bacteria</taxon>
        <taxon>Bacillati</taxon>
        <taxon>Bacillota</taxon>
        <taxon>Bacilli</taxon>
        <taxon>Bacillales</taxon>
        <taxon>Bacillaceae</taxon>
        <taxon>Ornithinibacillus</taxon>
    </lineage>
</organism>
<evidence type="ECO:0000259" key="12">
    <source>
        <dbReference type="Pfam" id="PF02767"/>
    </source>
</evidence>
<comment type="caution">
    <text evidence="14">The sequence shown here is derived from an EMBL/GenBank/DDBJ whole genome shotgun (WGS) entry which is preliminary data.</text>
</comment>
<feature type="domain" description="DNA polymerase III beta sliding clamp N-terminal" evidence="11">
    <location>
        <begin position="1"/>
        <end position="127"/>
    </location>
</feature>
<dbReference type="Gene3D" id="3.70.10.10">
    <property type="match status" value="1"/>
</dbReference>
<evidence type="ECO:0000256" key="6">
    <source>
        <dbReference type="ARBA" id="ARBA00022695"/>
    </source>
</evidence>
<comment type="similarity">
    <text evidence="2 10">Belongs to the beta sliding clamp family.</text>
</comment>
<evidence type="ECO:0000313" key="14">
    <source>
        <dbReference type="EMBL" id="MFD2045626.1"/>
    </source>
</evidence>
<keyword evidence="4 10" id="KW-0963">Cytoplasm</keyword>
<evidence type="ECO:0000313" key="15">
    <source>
        <dbReference type="Proteomes" id="UP001597383"/>
    </source>
</evidence>
<sequence>MKFIIQRNQLIASVQDVMKAISSRTAIPILTGMKIEAKEHGITLTGSNSDISIESYIPAEEDGMVHVENIEEGSIVLQAKYFPDIVRKLPEQTVELEVDENLKVTIRSGKAEFNLNGQDAEEYPHLPKLQTDESFEMPIDILKSLIKQTVFAVSTMETRPILTGVNVKLHDGKLSFTATDSHRLASREIVVKAEGMNDLSVVIPGKSLNELNKILDDTEETVEISVTNNQILFRTKHLIFLSRILDGNYPETSRLIPEQSKTTIHANTKELLNTIDRASLLAKEEHNNVVRLTTMENNVVEISSNSPEVGKVTEEISVQSFEGEELKISFSSKYMLDALKAMEVDEVNIDFTGAMRPFIIRPENDESILQLILPVRTY</sequence>
<evidence type="ECO:0000256" key="7">
    <source>
        <dbReference type="ARBA" id="ARBA00022705"/>
    </source>
</evidence>
<dbReference type="Pfam" id="PF00712">
    <property type="entry name" value="DNA_pol3_beta"/>
    <property type="match status" value="1"/>
</dbReference>
<dbReference type="PANTHER" id="PTHR30478">
    <property type="entry name" value="DNA POLYMERASE III SUBUNIT BETA"/>
    <property type="match status" value="1"/>
</dbReference>
<dbReference type="InterPro" id="IPR022635">
    <property type="entry name" value="DNA_polIII_beta_C"/>
</dbReference>
<reference evidence="15" key="1">
    <citation type="journal article" date="2019" name="Int. J. Syst. Evol. Microbiol.">
        <title>The Global Catalogue of Microorganisms (GCM) 10K type strain sequencing project: providing services to taxonomists for standard genome sequencing and annotation.</title>
        <authorList>
            <consortium name="The Broad Institute Genomics Platform"/>
            <consortium name="The Broad Institute Genome Sequencing Center for Infectious Disease"/>
            <person name="Wu L."/>
            <person name="Ma J."/>
        </authorList>
    </citation>
    <scope>NUCLEOTIDE SEQUENCE [LARGE SCALE GENOMIC DNA]</scope>
    <source>
        <strain evidence="15">R28</strain>
    </source>
</reference>
<keyword evidence="5 10" id="KW-0808">Transferase</keyword>
<dbReference type="InterPro" id="IPR022634">
    <property type="entry name" value="DNA_polIII_beta_N"/>
</dbReference>
<accession>A0ABW4W3N4</accession>
<dbReference type="InterPro" id="IPR001001">
    <property type="entry name" value="DNA_polIII_beta"/>
</dbReference>
<dbReference type="RefSeq" id="WP_377558271.1">
    <property type="nucleotide sequence ID" value="NZ_JBHUHQ010000020.1"/>
</dbReference>
<dbReference type="Pfam" id="PF02768">
    <property type="entry name" value="DNA_pol3_beta_3"/>
    <property type="match status" value="1"/>
</dbReference>
<dbReference type="Gene3D" id="3.10.150.10">
    <property type="entry name" value="DNA Polymerase III, subunit A, domain 2"/>
    <property type="match status" value="1"/>
</dbReference>
<dbReference type="Proteomes" id="UP001597383">
    <property type="component" value="Unassembled WGS sequence"/>
</dbReference>
<evidence type="ECO:0000256" key="9">
    <source>
        <dbReference type="ARBA" id="ARBA00023125"/>
    </source>
</evidence>
<keyword evidence="15" id="KW-1185">Reference proteome</keyword>
<gene>
    <name evidence="14" type="primary">dnaN</name>
    <name evidence="14" type="ORF">ACFSJF_15225</name>
</gene>
<evidence type="ECO:0000256" key="2">
    <source>
        <dbReference type="ARBA" id="ARBA00010752"/>
    </source>
</evidence>
<keyword evidence="6 10" id="KW-0548">Nucleotidyltransferase</keyword>
<evidence type="ECO:0000259" key="11">
    <source>
        <dbReference type="Pfam" id="PF00712"/>
    </source>
</evidence>
<dbReference type="Pfam" id="PF02767">
    <property type="entry name" value="DNA_pol3_beta_2"/>
    <property type="match status" value="1"/>
</dbReference>
<comment type="subcellular location">
    <subcellularLocation>
        <location evidence="1 10">Cytoplasm</location>
    </subcellularLocation>
</comment>
<name>A0ABW4W3N4_9BACI</name>
<feature type="domain" description="DNA polymerase III beta sliding clamp central" evidence="12">
    <location>
        <begin position="137"/>
        <end position="251"/>
    </location>
</feature>
<evidence type="ECO:0000256" key="10">
    <source>
        <dbReference type="PIRNR" id="PIRNR000804"/>
    </source>
</evidence>
<keyword evidence="9" id="KW-0238">DNA-binding</keyword>
<keyword evidence="8 10" id="KW-0239">DNA-directed DNA polymerase</keyword>
<evidence type="ECO:0000259" key="13">
    <source>
        <dbReference type="Pfam" id="PF02768"/>
    </source>
</evidence>
<dbReference type="InterPro" id="IPR046938">
    <property type="entry name" value="DNA_clamp_sf"/>
</dbReference>
<keyword evidence="7 10" id="KW-0235">DNA replication</keyword>
<dbReference type="SUPFAM" id="SSF55979">
    <property type="entry name" value="DNA clamp"/>
    <property type="match status" value="3"/>
</dbReference>
<dbReference type="GO" id="GO:0003887">
    <property type="term" value="F:DNA-directed DNA polymerase activity"/>
    <property type="evidence" value="ECO:0007669"/>
    <property type="project" value="UniProtKB-EC"/>
</dbReference>
<dbReference type="PIRSF" id="PIRSF000804">
    <property type="entry name" value="DNA_pol_III_b"/>
    <property type="match status" value="1"/>
</dbReference>
<protein>
    <recommendedName>
        <fullName evidence="3 10">Beta sliding clamp</fullName>
    </recommendedName>
</protein>
<feature type="domain" description="DNA polymerase III beta sliding clamp C-terminal" evidence="13">
    <location>
        <begin position="254"/>
        <end position="376"/>
    </location>
</feature>
<evidence type="ECO:0000256" key="1">
    <source>
        <dbReference type="ARBA" id="ARBA00004496"/>
    </source>
</evidence>
<dbReference type="NCBIfam" id="TIGR00663">
    <property type="entry name" value="dnan"/>
    <property type="match status" value="1"/>
</dbReference>
<comment type="subunit">
    <text evidence="10">Forms a ring-shaped head-to-tail homodimer around DNA.</text>
</comment>
<dbReference type="EMBL" id="JBHUHQ010000020">
    <property type="protein sequence ID" value="MFD2045626.1"/>
    <property type="molecule type" value="Genomic_DNA"/>
</dbReference>